<dbReference type="Gene3D" id="1.25.40.20">
    <property type="entry name" value="Ankyrin repeat-containing domain"/>
    <property type="match status" value="1"/>
</dbReference>
<feature type="compositionally biased region" description="Basic and acidic residues" evidence="4">
    <location>
        <begin position="676"/>
        <end position="695"/>
    </location>
</feature>
<sequence length="834" mass="92824">MRRRHDCTGNLYIRIHGGYIKDGYLAWDRCSARDVRAVSCTVGFDTFMESADIWGEMTLPEDEKVHQQVMKSESTSDRWWFGSLASACRKGANCPDPAGCKYCTRKEPRLETAVPDEDVKKPNEKLFNRVLKSHHLWKRFRWNRSSAAGEAPRARTKHASDSEFVLATFKSVEMVLPVKDYFGRLGISFKVSFNDGSGEVNIGFGKTHLANALSYVGSGDGGDEIHFNKQQVIRLTQPHKRSDPSRQVVGCLLLEMCFIPNKVGEKEENAPYIHDATLSGQCELVNTILHSLRRKNQTLALTKRHPGYHNMNPYELATFSGQNKVLQVLLGITSTSTWNQWNTSTSDGGRSALHIAVAANNGEAIQMIAMSSYKYELPSSLFESSASYDSLSDLSGFERIRSAILNNDRDSILKFADEQGRTPFALACTLDSSIDAVPIVMTLLEFDQDITSRDIFGNTPLVLATMARQRGVIHALLNLLDEGPPGKFSCRAKPNMPNNDGVRALHIACEQGNTSVVQALLDAGALPSLLTKDGTLPLHLAAKNGHLETVQALLEWPHVYAAKKAREYKSVEESSQSNIEVGGSRRMPRISGFEEDLATAIAESLAGTTVAREDESNLVNPTNGTIVEADSVPLNEIHDETESVLSSLNRRKRDTWVVRVITSPFRAFSKKKKGAQVREEQQEQENRDVEMVAPPHDRANEEIQQAEAEEEEDPVSLHEDLIDMFDGRRNVSYTPVEDEVPQQKRGVLHETISPAEALAIRRPGVCTVQWHSGKTAAELAKDHGHDELFEILSLASKIEHESQEAHLKERAAALFLDKESDDEESTPFVDDDFE</sequence>
<evidence type="ECO:0000313" key="5">
    <source>
        <dbReference type="EMBL" id="CAD9692613.1"/>
    </source>
</evidence>
<dbReference type="AlphaFoldDB" id="A0A7S2WK39"/>
<reference evidence="5" key="1">
    <citation type="submission" date="2021-01" db="EMBL/GenBank/DDBJ databases">
        <authorList>
            <person name="Corre E."/>
            <person name="Pelletier E."/>
            <person name="Niang G."/>
            <person name="Scheremetjew M."/>
            <person name="Finn R."/>
            <person name="Kale V."/>
            <person name="Holt S."/>
            <person name="Cochrane G."/>
            <person name="Meng A."/>
            <person name="Brown T."/>
            <person name="Cohen L."/>
        </authorList>
    </citation>
    <scope>NUCLEOTIDE SEQUENCE</scope>
    <source>
        <strain evidence="5">NY070348D</strain>
    </source>
</reference>
<keyword evidence="1" id="KW-0677">Repeat</keyword>
<dbReference type="SMART" id="SM00248">
    <property type="entry name" value="ANK"/>
    <property type="match status" value="6"/>
</dbReference>
<dbReference type="InterPro" id="IPR002110">
    <property type="entry name" value="Ankyrin_rpt"/>
</dbReference>
<feature type="region of interest" description="Disordered" evidence="4">
    <location>
        <begin position="670"/>
        <end position="695"/>
    </location>
</feature>
<name>A0A7S2WK39_9STRA</name>
<dbReference type="InterPro" id="IPR036770">
    <property type="entry name" value="Ankyrin_rpt-contain_sf"/>
</dbReference>
<evidence type="ECO:0000256" key="2">
    <source>
        <dbReference type="ARBA" id="ARBA00023043"/>
    </source>
</evidence>
<feature type="repeat" description="ANK" evidence="3">
    <location>
        <begin position="500"/>
        <end position="532"/>
    </location>
</feature>
<evidence type="ECO:0000256" key="3">
    <source>
        <dbReference type="PROSITE-ProRule" id="PRU00023"/>
    </source>
</evidence>
<evidence type="ECO:0000256" key="1">
    <source>
        <dbReference type="ARBA" id="ARBA00022737"/>
    </source>
</evidence>
<feature type="repeat" description="ANK" evidence="3">
    <location>
        <begin position="533"/>
        <end position="555"/>
    </location>
</feature>
<dbReference type="PROSITE" id="PS50088">
    <property type="entry name" value="ANK_REPEAT"/>
    <property type="match status" value="2"/>
</dbReference>
<evidence type="ECO:0000256" key="4">
    <source>
        <dbReference type="SAM" id="MobiDB-lite"/>
    </source>
</evidence>
<gene>
    <name evidence="5" type="ORF">QSP1433_LOCUS11413</name>
</gene>
<keyword evidence="2 3" id="KW-0040">ANK repeat</keyword>
<dbReference type="Pfam" id="PF12796">
    <property type="entry name" value="Ank_2"/>
    <property type="match status" value="1"/>
</dbReference>
<organism evidence="5">
    <name type="scientific">Mucochytrium quahogii</name>
    <dbReference type="NCBI Taxonomy" id="96639"/>
    <lineage>
        <taxon>Eukaryota</taxon>
        <taxon>Sar</taxon>
        <taxon>Stramenopiles</taxon>
        <taxon>Bigyra</taxon>
        <taxon>Labyrinthulomycetes</taxon>
        <taxon>Thraustochytrida</taxon>
        <taxon>Thraustochytriidae</taxon>
        <taxon>Mucochytrium</taxon>
    </lineage>
</organism>
<proteinExistence type="predicted"/>
<dbReference type="PANTHER" id="PTHR24198:SF165">
    <property type="entry name" value="ANKYRIN REPEAT-CONTAINING PROTEIN-RELATED"/>
    <property type="match status" value="1"/>
</dbReference>
<dbReference type="PROSITE" id="PS50297">
    <property type="entry name" value="ANK_REP_REGION"/>
    <property type="match status" value="2"/>
</dbReference>
<dbReference type="PANTHER" id="PTHR24198">
    <property type="entry name" value="ANKYRIN REPEAT AND PROTEIN KINASE DOMAIN-CONTAINING PROTEIN"/>
    <property type="match status" value="1"/>
</dbReference>
<dbReference type="EMBL" id="HBHK01017952">
    <property type="protein sequence ID" value="CAD9692613.1"/>
    <property type="molecule type" value="Transcribed_RNA"/>
</dbReference>
<dbReference type="SUPFAM" id="SSF48403">
    <property type="entry name" value="Ankyrin repeat"/>
    <property type="match status" value="1"/>
</dbReference>
<protein>
    <submittedName>
        <fullName evidence="5">Uncharacterized protein</fullName>
    </submittedName>
</protein>
<accession>A0A7S2WK39</accession>